<evidence type="ECO:0000256" key="1">
    <source>
        <dbReference type="SAM" id="SignalP"/>
    </source>
</evidence>
<dbReference type="AlphaFoldDB" id="A0A433SFQ5"/>
<dbReference type="EMBL" id="PQSP01000001">
    <property type="protein sequence ID" value="RUS67565.1"/>
    <property type="molecule type" value="Genomic_DNA"/>
</dbReference>
<protein>
    <recommendedName>
        <fullName evidence="4">Permuted papain-like amidase enzyme, YaeF/YiiX, C92 family</fullName>
    </recommendedName>
</protein>
<keyword evidence="1" id="KW-0732">Signal</keyword>
<dbReference type="SUPFAM" id="SSF54001">
    <property type="entry name" value="Cysteine proteinases"/>
    <property type="match status" value="1"/>
</dbReference>
<sequence precursor="true">MPCYLKKLCQSFGLLIAGLFCLLCLPKAGYAQETWQAGDLIFREGNEPVSDLVRLADRGLFSHVGMIIGQPGAWQVIHATPEEVPGRGNAVVIDDLAFFIAPERSLQYAIYQVQATPQQHEQAVAAALQDLGQPFSVVETGLYCTTLIENAWLAAGVDLQPVYTQVKLPMISGHYLLPSGLLASPLLVHTAHTEIQPEAPDIPSVLVPATADSRSIR</sequence>
<dbReference type="RefSeq" id="WP_126977060.1">
    <property type="nucleotide sequence ID" value="NZ_PQSP01000001.1"/>
</dbReference>
<dbReference type="Gene3D" id="3.90.1720.10">
    <property type="entry name" value="endopeptidase domain like (from Nostoc punctiforme)"/>
    <property type="match status" value="1"/>
</dbReference>
<accession>A0A433SFQ5</accession>
<keyword evidence="3" id="KW-1185">Reference proteome</keyword>
<evidence type="ECO:0008006" key="4">
    <source>
        <dbReference type="Google" id="ProtNLM"/>
    </source>
</evidence>
<dbReference type="Proteomes" id="UP000286947">
    <property type="component" value="Unassembled WGS sequence"/>
</dbReference>
<reference evidence="2 3" key="1">
    <citation type="submission" date="2018-01" db="EMBL/GenBank/DDBJ databases">
        <title>Saezia sanguinis gen. nov., sp. nov., in the order Burkholderiales isolated from human blood.</title>
        <authorList>
            <person name="Medina-Pascual M.J."/>
            <person name="Valdezate S."/>
            <person name="Monzon S."/>
            <person name="Cuesta I."/>
            <person name="Carrasco G."/>
            <person name="Villalon P."/>
            <person name="Saez-Nieto J.A."/>
        </authorList>
    </citation>
    <scope>NUCLEOTIDE SEQUENCE [LARGE SCALE GENOMIC DNA]</scope>
    <source>
        <strain evidence="2 3">CNM695-12</strain>
    </source>
</reference>
<evidence type="ECO:0000313" key="2">
    <source>
        <dbReference type="EMBL" id="RUS67565.1"/>
    </source>
</evidence>
<proteinExistence type="predicted"/>
<evidence type="ECO:0000313" key="3">
    <source>
        <dbReference type="Proteomes" id="UP000286947"/>
    </source>
</evidence>
<dbReference type="Pfam" id="PF05708">
    <property type="entry name" value="Peptidase_C92"/>
    <property type="match status" value="1"/>
</dbReference>
<feature type="chain" id="PRO_5019280929" description="Permuted papain-like amidase enzyme, YaeF/YiiX, C92 family" evidence="1">
    <location>
        <begin position="32"/>
        <end position="217"/>
    </location>
</feature>
<organism evidence="2 3">
    <name type="scientific">Saezia sanguinis</name>
    <dbReference type="NCBI Taxonomy" id="1965230"/>
    <lineage>
        <taxon>Bacteria</taxon>
        <taxon>Pseudomonadati</taxon>
        <taxon>Pseudomonadota</taxon>
        <taxon>Betaproteobacteria</taxon>
        <taxon>Burkholderiales</taxon>
        <taxon>Saeziaceae</taxon>
        <taxon>Saezia</taxon>
    </lineage>
</organism>
<gene>
    <name evidence="2" type="ORF">CUZ56_00039</name>
</gene>
<dbReference type="InterPro" id="IPR038765">
    <property type="entry name" value="Papain-like_cys_pep_sf"/>
</dbReference>
<feature type="signal peptide" evidence="1">
    <location>
        <begin position="1"/>
        <end position="31"/>
    </location>
</feature>
<dbReference type="OrthoDB" id="6183432at2"/>
<dbReference type="InterPro" id="IPR024453">
    <property type="entry name" value="Peptidase_C92"/>
</dbReference>
<name>A0A433SFQ5_9BURK</name>
<comment type="caution">
    <text evidence="2">The sequence shown here is derived from an EMBL/GenBank/DDBJ whole genome shotgun (WGS) entry which is preliminary data.</text>
</comment>